<dbReference type="AlphaFoldDB" id="E0S6P2"/>
<reference evidence="2 3" key="1">
    <citation type="journal article" date="2010" name="Nat. Commun.">
        <title>The complete sequence of the smallest known nuclear genome from the microsporidian Encephalitozoon intestinalis.</title>
        <authorList>
            <person name="Corradi N."/>
            <person name="Pombert J.-F."/>
            <person name="Farinelli L."/>
            <person name="Didier E.S."/>
            <person name="Keeling P.J."/>
        </authorList>
    </citation>
    <scope>NUCLEOTIDE SEQUENCE [LARGE SCALE GENOMIC DNA]</scope>
    <source>
        <strain evidence="2 3">ATCC 50506</strain>
    </source>
</reference>
<keyword evidence="3" id="KW-1185">Reference proteome</keyword>
<keyword evidence="1" id="KW-1133">Transmembrane helix</keyword>
<sequence>MDDIDLHYSMRYIINYRNVSVMMLCHLLCLLKQHLKMTLTYPDIPVIITDEVAQYYRSRDPRIIQEFRESTYVARKNIEKLILRVSRWIVMCEEQFDYFQGYDHFESNVCSDFDKLLEDYFKNKSSEENKKRWDDLQEFVEICSYRYLNYDSQKANWLAGISKTISKCDELNTLLNAKLCFVPKEALDSEDYVMGIIQSEMQNHPWTPTHYLEEAKHRYVIVTLMNLLHMVAEVKNKENSFWILEKELKNRMPGLKKEERLLDVSYQSGTEEKKPAVGIFKKCIILVKDARLSSVVVIVGIGMAIGIIKFLN</sequence>
<keyword evidence="1" id="KW-0472">Membrane</keyword>
<dbReference type="HOGENOM" id="CLU_076924_0_0_1"/>
<protein>
    <submittedName>
        <fullName evidence="2">Uncharacterized protein</fullName>
    </submittedName>
</protein>
<evidence type="ECO:0000313" key="3">
    <source>
        <dbReference type="Proteomes" id="UP000002313"/>
    </source>
</evidence>
<gene>
    <name evidence="2" type="ORF">Eint_040880</name>
</gene>
<evidence type="ECO:0000313" key="2">
    <source>
        <dbReference type="EMBL" id="ADM11377.1"/>
    </source>
</evidence>
<dbReference type="EMBL" id="CP001945">
    <property type="protein sequence ID" value="ADM11377.1"/>
    <property type="molecule type" value="Genomic_DNA"/>
</dbReference>
<name>E0S6P2_ENCIT</name>
<reference evidence="2 3" key="2">
    <citation type="journal article" date="2012" name="Proc. Natl. Acad. Sci. U.S.A.">
        <title>Gain and loss of multiple functionally related, horizontally transferred genes in the reduced genomes of two microsporidian parasites.</title>
        <authorList>
            <person name="Pombert J.-F."/>
            <person name="Selman M."/>
            <person name="Burki F."/>
            <person name="Bardell F.T."/>
            <person name="Farinelli L."/>
            <person name="Solter L.F."/>
            <person name="Whitman D.W."/>
            <person name="Weiss L.M."/>
            <person name="Corradi N."/>
            <person name="Keeling P.J."/>
        </authorList>
    </citation>
    <scope>NUCLEOTIDE SEQUENCE [LARGE SCALE GENOMIC DNA]</scope>
    <source>
        <strain evidence="2 3">ATCC 50506</strain>
    </source>
</reference>
<organism evidence="2 3">
    <name type="scientific">Encephalitozoon intestinalis (strain ATCC 50506)</name>
    <name type="common">Microsporidian parasite</name>
    <name type="synonym">Septata intestinalis</name>
    <dbReference type="NCBI Taxonomy" id="876142"/>
    <lineage>
        <taxon>Eukaryota</taxon>
        <taxon>Fungi</taxon>
        <taxon>Fungi incertae sedis</taxon>
        <taxon>Microsporidia</taxon>
        <taxon>Unikaryonidae</taxon>
        <taxon>Encephalitozoon</taxon>
    </lineage>
</organism>
<accession>E0S6P2</accession>
<dbReference type="Proteomes" id="UP000002313">
    <property type="component" value="Chromosome IV"/>
</dbReference>
<dbReference type="OrthoDB" id="2193563at2759"/>
<dbReference type="VEuPathDB" id="MicrosporidiaDB:Eint_040880"/>
<keyword evidence="1" id="KW-0812">Transmembrane</keyword>
<feature type="transmembrane region" description="Helical" evidence="1">
    <location>
        <begin position="290"/>
        <end position="311"/>
    </location>
</feature>
<evidence type="ECO:0000256" key="1">
    <source>
        <dbReference type="SAM" id="Phobius"/>
    </source>
</evidence>
<proteinExistence type="predicted"/>
<dbReference type="GeneID" id="9698978"/>
<dbReference type="RefSeq" id="XP_003072737.1">
    <property type="nucleotide sequence ID" value="XM_003072691.1"/>
</dbReference>
<dbReference type="KEGG" id="ein:Eint_040880"/>